<evidence type="ECO:0000256" key="2">
    <source>
        <dbReference type="SAM" id="SignalP"/>
    </source>
</evidence>
<feature type="chain" id="PRO_5003979165" evidence="2">
    <location>
        <begin position="25"/>
        <end position="444"/>
    </location>
</feature>
<name>L7JUU8_TRAHO</name>
<dbReference type="AlphaFoldDB" id="L7JUU8"/>
<dbReference type="EMBL" id="JH994021">
    <property type="protein sequence ID" value="ELQ74816.1"/>
    <property type="molecule type" value="Genomic_DNA"/>
</dbReference>
<feature type="coiled-coil region" evidence="1">
    <location>
        <begin position="376"/>
        <end position="424"/>
    </location>
</feature>
<feature type="signal peptide" evidence="2">
    <location>
        <begin position="1"/>
        <end position="24"/>
    </location>
</feature>
<dbReference type="HOGENOM" id="CLU_617039_0_0_1"/>
<dbReference type="VEuPathDB" id="MicrosporidiaDB:THOM_2248"/>
<reference evidence="3 4" key="1">
    <citation type="journal article" date="2012" name="PLoS Pathog.">
        <title>The genome of the obligate intracellular parasite Trachipleistophora hominis: new insights into microsporidian genome dynamics and reductive evolution.</title>
        <authorList>
            <person name="Heinz E."/>
            <person name="Williams T.A."/>
            <person name="Nakjang S."/>
            <person name="Noel C.J."/>
            <person name="Swan D.C."/>
            <person name="Goldberg A.V."/>
            <person name="Harris S.R."/>
            <person name="Weinmaier T."/>
            <person name="Markert S."/>
            <person name="Becher D."/>
            <person name="Bernhardt J."/>
            <person name="Dagan T."/>
            <person name="Hacker C."/>
            <person name="Lucocq J.M."/>
            <person name="Schweder T."/>
            <person name="Rattei T."/>
            <person name="Hall N."/>
            <person name="Hirt R.P."/>
            <person name="Embley T.M."/>
        </authorList>
    </citation>
    <scope>NUCLEOTIDE SEQUENCE [LARGE SCALE GENOMIC DNA]</scope>
</reference>
<dbReference type="InParanoid" id="L7JUU8"/>
<sequence>MVAREMIKAMILSLFMYLSNILSAFNSPRKANVAYNVQKSDQNNDFISQLKFYNDAELRNENSINAKFENKIITILPDIKKILSALRYHEFIVDLHHSEAVRFRGFGMKLDHNCAAVIVDLMIPFIMLKDKKQEIDEVCKDLECFIRDLKANFEKIRNQNAEKLSYSEREFEIIVEKYGKEIKNGTFNWDAFVYSHYDHVSSIIICNINRNKVEHIRFCTQLALLLRITVAKNFLSFITTKIAKYNEKDMWRTTYIWFGSQIRSDQAQKIMDAANAENKKLLCYEVLDRFYDSVYEIMYSFDSKSNFMIKAFRRWRDGKAKYSYTSDLNQKTDLEHFFGFIHIYNSKNLKYLYDQRVKSYTDQYKIAGAAIDREVKDKIEEINKKDENKLQQYTNERNALVKKLVAQKAKAQDLQKQIEEKRKEIQGCYPRQRIFRYKSRYNNI</sequence>
<evidence type="ECO:0000256" key="1">
    <source>
        <dbReference type="SAM" id="Coils"/>
    </source>
</evidence>
<proteinExistence type="predicted"/>
<evidence type="ECO:0000313" key="4">
    <source>
        <dbReference type="Proteomes" id="UP000011185"/>
    </source>
</evidence>
<keyword evidence="2" id="KW-0732">Signal</keyword>
<gene>
    <name evidence="3" type="ORF">THOM_2248</name>
</gene>
<organism evidence="3 4">
    <name type="scientific">Trachipleistophora hominis</name>
    <name type="common">Microsporidian parasite</name>
    <dbReference type="NCBI Taxonomy" id="72359"/>
    <lineage>
        <taxon>Eukaryota</taxon>
        <taxon>Fungi</taxon>
        <taxon>Fungi incertae sedis</taxon>
        <taxon>Microsporidia</taxon>
        <taxon>Pleistophoridae</taxon>
        <taxon>Trachipleistophora</taxon>
    </lineage>
</organism>
<evidence type="ECO:0000313" key="3">
    <source>
        <dbReference type="EMBL" id="ELQ74816.1"/>
    </source>
</evidence>
<keyword evidence="4" id="KW-1185">Reference proteome</keyword>
<dbReference type="Proteomes" id="UP000011185">
    <property type="component" value="Unassembled WGS sequence"/>
</dbReference>
<protein>
    <submittedName>
        <fullName evidence="3">Uncharacterized protein</fullName>
    </submittedName>
</protein>
<accession>L7JUU8</accession>
<keyword evidence="1" id="KW-0175">Coiled coil</keyword>